<proteinExistence type="predicted"/>
<organism evidence="2 3">
    <name type="scientific">Marinobacter segnicrescens</name>
    <dbReference type="NCBI Taxonomy" id="430453"/>
    <lineage>
        <taxon>Bacteria</taxon>
        <taxon>Pseudomonadati</taxon>
        <taxon>Pseudomonadota</taxon>
        <taxon>Gammaproteobacteria</taxon>
        <taxon>Pseudomonadales</taxon>
        <taxon>Marinobacteraceae</taxon>
        <taxon>Marinobacter</taxon>
    </lineage>
</organism>
<protein>
    <submittedName>
        <fullName evidence="2">Uncharacterized protein</fullName>
    </submittedName>
</protein>
<dbReference type="OrthoDB" id="6359379at2"/>
<feature type="signal peptide" evidence="1">
    <location>
        <begin position="1"/>
        <end position="22"/>
    </location>
</feature>
<gene>
    <name evidence="2" type="ORF">SAMN04487962_10369</name>
</gene>
<evidence type="ECO:0000313" key="3">
    <source>
        <dbReference type="Proteomes" id="UP000198762"/>
    </source>
</evidence>
<accession>A0A1I0ART8</accession>
<reference evidence="3" key="1">
    <citation type="submission" date="2016-10" db="EMBL/GenBank/DDBJ databases">
        <authorList>
            <person name="Varghese N."/>
            <person name="Submissions S."/>
        </authorList>
    </citation>
    <scope>NUCLEOTIDE SEQUENCE [LARGE SCALE GENOMIC DNA]</scope>
    <source>
        <strain evidence="3">CGMCC 1.6489</strain>
    </source>
</reference>
<evidence type="ECO:0000313" key="2">
    <source>
        <dbReference type="EMBL" id="SES96642.1"/>
    </source>
</evidence>
<keyword evidence="1" id="KW-0732">Signal</keyword>
<sequence>MAVRFGLLLMAALVSLPSLSSAQDVVARLKGEGLEERFTEEASVSGRVVAGVLAGSATASDALALYASATRASDDICVRVISRDGLYWSENTFTWPDGADSGVVPLEYQSRYREQLAGYDAKDLAILGYEGDCRQVPDGPVLVAARGTDWQQPATLDILVNSGRSDTFAVLTNLAGGPKTLACQTITSGRRTGYDTVCTVPLAEAPDNGLLEVRIMRRRFDRMMPATSLVVHTPVNGIR</sequence>
<dbReference type="EMBL" id="FOHZ01000003">
    <property type="protein sequence ID" value="SES96642.1"/>
    <property type="molecule type" value="Genomic_DNA"/>
</dbReference>
<dbReference type="RefSeq" id="WP_091849053.1">
    <property type="nucleotide sequence ID" value="NZ_FOHZ01000003.1"/>
</dbReference>
<evidence type="ECO:0000256" key="1">
    <source>
        <dbReference type="SAM" id="SignalP"/>
    </source>
</evidence>
<feature type="chain" id="PRO_5011726764" evidence="1">
    <location>
        <begin position="23"/>
        <end position="239"/>
    </location>
</feature>
<dbReference type="AlphaFoldDB" id="A0A1I0ART8"/>
<name>A0A1I0ART8_9GAMM</name>
<dbReference type="Proteomes" id="UP000198762">
    <property type="component" value="Unassembled WGS sequence"/>
</dbReference>
<keyword evidence="3" id="KW-1185">Reference proteome</keyword>
<dbReference type="STRING" id="430453.SAMN04487962_10369"/>